<dbReference type="InterPro" id="IPR011114">
    <property type="entry name" value="RuvA_C"/>
</dbReference>
<sequence length="206" mass="22592">MFAYLTGKITYRSPAVIHLDVQGVGYEIQISLNTFSQIAGLEECRLYTYLHVQEDAHTLYGFYHPEEKEIFCLLIGVSGIGAATARMILSRLTPEEVHRAILSEDEQMLSSVKGIGPKTAKRLILELKDKMLQLTSSRITTPTDAPTSPADAFAIPSHNSFARDALNALIALGIAKQTAEAAVSKALKEATPQSLEDLIKRSLKYA</sequence>
<protein>
    <recommendedName>
        <fullName evidence="6">Holliday junction branch migration complex subunit RuvA</fullName>
    </recommendedName>
</protein>
<dbReference type="HAMAP" id="MF_00031">
    <property type="entry name" value="DNA_HJ_migration_RuvA"/>
    <property type="match status" value="1"/>
</dbReference>
<dbReference type="NCBIfam" id="TIGR00084">
    <property type="entry name" value="ruvA"/>
    <property type="match status" value="1"/>
</dbReference>
<dbReference type="STRING" id="1393122.SAMN05660895_0534"/>
<dbReference type="InterPro" id="IPR013849">
    <property type="entry name" value="DNA_helicase_Holl-junc_RuvA_I"/>
</dbReference>
<comment type="caution">
    <text evidence="6">Lacks conserved residue(s) required for the propagation of feature annotation.</text>
</comment>
<dbReference type="SUPFAM" id="SSF47781">
    <property type="entry name" value="RuvA domain 2-like"/>
    <property type="match status" value="1"/>
</dbReference>
<keyword evidence="8" id="KW-0067">ATP-binding</keyword>
<keyword evidence="3 6" id="KW-0238">DNA-binding</keyword>
<dbReference type="CDD" id="cd14332">
    <property type="entry name" value="UBA_RuvA_C"/>
    <property type="match status" value="1"/>
</dbReference>
<dbReference type="InterPro" id="IPR012340">
    <property type="entry name" value="NA-bd_OB-fold"/>
</dbReference>
<feature type="domain" description="Helix-hairpin-helix DNA-binding motif class 1" evidence="7">
    <location>
        <begin position="107"/>
        <end position="126"/>
    </location>
</feature>
<dbReference type="GO" id="GO:0009379">
    <property type="term" value="C:Holliday junction helicase complex"/>
    <property type="evidence" value="ECO:0007669"/>
    <property type="project" value="InterPro"/>
</dbReference>
<keyword evidence="9" id="KW-1185">Reference proteome</keyword>
<keyword evidence="2 6" id="KW-0227">DNA damage</keyword>
<evidence type="ECO:0000313" key="8">
    <source>
        <dbReference type="EMBL" id="SFV29355.1"/>
    </source>
</evidence>
<evidence type="ECO:0000256" key="2">
    <source>
        <dbReference type="ARBA" id="ARBA00022763"/>
    </source>
</evidence>
<feature type="region of interest" description="Domain II" evidence="6">
    <location>
        <begin position="64"/>
        <end position="141"/>
    </location>
</feature>
<comment type="subunit">
    <text evidence="6">Homotetramer. Forms an RuvA(8)-RuvB(12)-Holliday junction (HJ) complex. HJ DNA is sandwiched between 2 RuvA tetramers; dsDNA enters through RuvA and exits via RuvB. An RuvB hexamer assembles on each DNA strand where it exits the tetramer. Each RuvB hexamer is contacted by two RuvA subunits (via domain III) on 2 adjacent RuvB subunits; this complex drives branch migration. In the full resolvosome a probable DNA-RuvA(4)-RuvB(12)-RuvC(2) complex forms which resolves the HJ.</text>
</comment>
<dbReference type="Pfam" id="PF14520">
    <property type="entry name" value="HHH_5"/>
    <property type="match status" value="1"/>
</dbReference>
<dbReference type="InterPro" id="IPR010994">
    <property type="entry name" value="RuvA_2-like"/>
</dbReference>
<evidence type="ECO:0000259" key="7">
    <source>
        <dbReference type="SMART" id="SM00278"/>
    </source>
</evidence>
<keyword evidence="1 6" id="KW-0963">Cytoplasm</keyword>
<organism evidence="8 9">
    <name type="scientific">Thermoflavifilum thermophilum</name>
    <dbReference type="NCBI Taxonomy" id="1393122"/>
    <lineage>
        <taxon>Bacteria</taxon>
        <taxon>Pseudomonadati</taxon>
        <taxon>Bacteroidota</taxon>
        <taxon>Chitinophagia</taxon>
        <taxon>Chitinophagales</taxon>
        <taxon>Chitinophagaceae</taxon>
        <taxon>Thermoflavifilum</taxon>
    </lineage>
</organism>
<keyword evidence="4 6" id="KW-0233">DNA recombination</keyword>
<evidence type="ECO:0000256" key="1">
    <source>
        <dbReference type="ARBA" id="ARBA00022490"/>
    </source>
</evidence>
<dbReference type="SMART" id="SM00278">
    <property type="entry name" value="HhH1"/>
    <property type="match status" value="2"/>
</dbReference>
<comment type="function">
    <text evidence="6">The RuvA-RuvB-RuvC complex processes Holliday junction (HJ) DNA during genetic recombination and DNA repair, while the RuvA-RuvB complex plays an important role in the rescue of blocked DNA replication forks via replication fork reversal (RFR). RuvA specifically binds to HJ cruciform DNA, conferring on it an open structure. The RuvB hexamer acts as an ATP-dependent pump, pulling dsDNA into and through the RuvAB complex. HJ branch migration allows RuvC to scan DNA until it finds its consensus sequence, where it cleaves and resolves the cruciform DNA.</text>
</comment>
<evidence type="ECO:0000256" key="6">
    <source>
        <dbReference type="HAMAP-Rule" id="MF_00031"/>
    </source>
</evidence>
<dbReference type="Pfam" id="PF01330">
    <property type="entry name" value="RuvA_N"/>
    <property type="match status" value="1"/>
</dbReference>
<keyword evidence="8" id="KW-0378">Hydrolase</keyword>
<feature type="domain" description="Helix-hairpin-helix DNA-binding motif class 1" evidence="7">
    <location>
        <begin position="72"/>
        <end position="91"/>
    </location>
</feature>
<dbReference type="Proteomes" id="UP000199537">
    <property type="component" value="Unassembled WGS sequence"/>
</dbReference>
<dbReference type="OrthoDB" id="5293449at2"/>
<dbReference type="EMBL" id="FPCJ01000001">
    <property type="protein sequence ID" value="SFV29355.1"/>
    <property type="molecule type" value="Genomic_DNA"/>
</dbReference>
<reference evidence="8" key="1">
    <citation type="submission" date="2016-10" db="EMBL/GenBank/DDBJ databases">
        <authorList>
            <person name="de Groot N.N."/>
        </authorList>
    </citation>
    <scope>NUCLEOTIDE SEQUENCE [LARGE SCALE GENOMIC DNA]</scope>
    <source>
        <strain evidence="8">DSM 14807</strain>
    </source>
</reference>
<gene>
    <name evidence="6" type="primary">ruvA</name>
    <name evidence="8" type="ORF">SAMN05660895_0534</name>
</gene>
<keyword evidence="8" id="KW-0347">Helicase</keyword>
<name>A0A1I7N3W0_9BACT</name>
<proteinExistence type="inferred from homology"/>
<accession>A0A1I7N3W0</accession>
<evidence type="ECO:0000256" key="3">
    <source>
        <dbReference type="ARBA" id="ARBA00023125"/>
    </source>
</evidence>
<feature type="region of interest" description="Domain III" evidence="6">
    <location>
        <begin position="157"/>
        <end position="206"/>
    </location>
</feature>
<dbReference type="SUPFAM" id="SSF46929">
    <property type="entry name" value="DNA helicase RuvA subunit, C-terminal domain"/>
    <property type="match status" value="1"/>
</dbReference>
<dbReference type="Gene3D" id="2.40.50.140">
    <property type="entry name" value="Nucleic acid-binding proteins"/>
    <property type="match status" value="1"/>
</dbReference>
<evidence type="ECO:0000256" key="5">
    <source>
        <dbReference type="ARBA" id="ARBA00023204"/>
    </source>
</evidence>
<dbReference type="RefSeq" id="WP_092457339.1">
    <property type="nucleotide sequence ID" value="NZ_FPCJ01000001.1"/>
</dbReference>
<dbReference type="Gene3D" id="1.10.150.20">
    <property type="entry name" value="5' to 3' exonuclease, C-terminal subdomain"/>
    <property type="match status" value="1"/>
</dbReference>
<dbReference type="InterPro" id="IPR003583">
    <property type="entry name" value="Hlx-hairpin-Hlx_DNA-bd_motif"/>
</dbReference>
<dbReference type="Pfam" id="PF07499">
    <property type="entry name" value="RuvA_C"/>
    <property type="match status" value="1"/>
</dbReference>
<dbReference type="GO" id="GO:0009378">
    <property type="term" value="F:four-way junction helicase activity"/>
    <property type="evidence" value="ECO:0007669"/>
    <property type="project" value="InterPro"/>
</dbReference>
<evidence type="ECO:0000256" key="4">
    <source>
        <dbReference type="ARBA" id="ARBA00023172"/>
    </source>
</evidence>
<dbReference type="GO" id="GO:0005737">
    <property type="term" value="C:cytoplasm"/>
    <property type="evidence" value="ECO:0007669"/>
    <property type="project" value="UniProtKB-SubCell"/>
</dbReference>
<comment type="domain">
    <text evidence="6">Has three domains with a flexible linker between the domains II and III and assumes an 'L' shape. Domain III is highly mobile and contacts RuvB.</text>
</comment>
<keyword evidence="5 6" id="KW-0234">DNA repair</keyword>
<dbReference type="GO" id="GO:0005524">
    <property type="term" value="F:ATP binding"/>
    <property type="evidence" value="ECO:0007669"/>
    <property type="project" value="InterPro"/>
</dbReference>
<dbReference type="SUPFAM" id="SSF50249">
    <property type="entry name" value="Nucleic acid-binding proteins"/>
    <property type="match status" value="1"/>
</dbReference>
<comment type="similarity">
    <text evidence="6">Belongs to the RuvA family.</text>
</comment>
<dbReference type="InterPro" id="IPR036267">
    <property type="entry name" value="RuvA_C_sf"/>
</dbReference>
<dbReference type="GO" id="GO:0006310">
    <property type="term" value="P:DNA recombination"/>
    <property type="evidence" value="ECO:0007669"/>
    <property type="project" value="UniProtKB-UniRule"/>
</dbReference>
<dbReference type="Gene3D" id="1.10.8.10">
    <property type="entry name" value="DNA helicase RuvA subunit, C-terminal domain"/>
    <property type="match status" value="1"/>
</dbReference>
<dbReference type="GO" id="GO:0000400">
    <property type="term" value="F:four-way junction DNA binding"/>
    <property type="evidence" value="ECO:0007669"/>
    <property type="project" value="UniProtKB-UniRule"/>
</dbReference>
<keyword evidence="8" id="KW-0547">Nucleotide-binding</keyword>
<dbReference type="AlphaFoldDB" id="A0A1I7N3W0"/>
<dbReference type="InterPro" id="IPR000085">
    <property type="entry name" value="RuvA"/>
</dbReference>
<evidence type="ECO:0000313" key="9">
    <source>
        <dbReference type="Proteomes" id="UP000199537"/>
    </source>
</evidence>
<comment type="subcellular location">
    <subcellularLocation>
        <location evidence="6">Cytoplasm</location>
    </subcellularLocation>
</comment>
<dbReference type="GO" id="GO:0048476">
    <property type="term" value="C:Holliday junction resolvase complex"/>
    <property type="evidence" value="ECO:0007669"/>
    <property type="project" value="UniProtKB-UniRule"/>
</dbReference>
<dbReference type="GO" id="GO:0006281">
    <property type="term" value="P:DNA repair"/>
    <property type="evidence" value="ECO:0007669"/>
    <property type="project" value="UniProtKB-UniRule"/>
</dbReference>